<evidence type="ECO:0000313" key="1">
    <source>
        <dbReference type="EMBL" id="QTD62469.1"/>
    </source>
</evidence>
<gene>
    <name evidence="1" type="ORF">J4G45_04620</name>
</gene>
<dbReference type="Proteomes" id="UP000663954">
    <property type="component" value="Chromosome"/>
</dbReference>
<keyword evidence="2" id="KW-1185">Reference proteome</keyword>
<accession>A0ABX7THX4</accession>
<dbReference type="EMBL" id="CP071770">
    <property type="protein sequence ID" value="QTD62469.1"/>
    <property type="molecule type" value="Genomic_DNA"/>
</dbReference>
<sequence>MDSSVLLRKKDKKIDKILLGYKAYYFFMSDSEFHKAVTSSALSPSKRKYKDHKIKVTQDDYQIEVKLHEK</sequence>
<name>A0ABX7THX4_9GAMM</name>
<proteinExistence type="predicted"/>
<organism evidence="1 2">
    <name type="scientific">Acinetobacter towneri</name>
    <dbReference type="NCBI Taxonomy" id="202956"/>
    <lineage>
        <taxon>Bacteria</taxon>
        <taxon>Pseudomonadati</taxon>
        <taxon>Pseudomonadota</taxon>
        <taxon>Gammaproteobacteria</taxon>
        <taxon>Moraxellales</taxon>
        <taxon>Moraxellaceae</taxon>
        <taxon>Acinetobacter</taxon>
    </lineage>
</organism>
<dbReference type="RefSeq" id="WP_136144447.1">
    <property type="nucleotide sequence ID" value="NZ_CP071766.1"/>
</dbReference>
<evidence type="ECO:0000313" key="2">
    <source>
        <dbReference type="Proteomes" id="UP000663954"/>
    </source>
</evidence>
<dbReference type="GeneID" id="64223737"/>
<reference evidence="1 2" key="1">
    <citation type="journal article" date="2020" name="Front. Cell. Infect. Microbiol.">
        <title>Characterization of Three Porcine Acinetobacter towneri Strains Co-Harboring tet(X3) and bla OXA-58.</title>
        <authorList>
            <person name="Ma J."/>
            <person name="Wang J."/>
            <person name="Feng J."/>
            <person name="Liu Y."/>
            <person name="Yang B."/>
            <person name="Li R."/>
            <person name="Bai L."/>
            <person name="He T."/>
            <person name="Wang X."/>
            <person name="Yang Z."/>
        </authorList>
    </citation>
    <scope>NUCLEOTIDE SEQUENCE [LARGE SCALE GENOMIC DNA]</scope>
    <source>
        <strain evidence="1 2">GX5</strain>
    </source>
</reference>
<protein>
    <submittedName>
        <fullName evidence="1">Uncharacterized protein</fullName>
    </submittedName>
</protein>